<dbReference type="FunFam" id="1.10.10.60:FF:000060">
    <property type="entry name" value="MYB transcription factor"/>
    <property type="match status" value="1"/>
</dbReference>
<keyword evidence="5" id="KW-0804">Transcription</keyword>
<organism evidence="10 11">
    <name type="scientific">Papaver atlanticum</name>
    <dbReference type="NCBI Taxonomy" id="357466"/>
    <lineage>
        <taxon>Eukaryota</taxon>
        <taxon>Viridiplantae</taxon>
        <taxon>Streptophyta</taxon>
        <taxon>Embryophyta</taxon>
        <taxon>Tracheophyta</taxon>
        <taxon>Spermatophyta</taxon>
        <taxon>Magnoliopsida</taxon>
        <taxon>Ranunculales</taxon>
        <taxon>Papaveraceae</taxon>
        <taxon>Papaveroideae</taxon>
        <taxon>Papaver</taxon>
    </lineage>
</organism>
<feature type="domain" description="Myb-like" evidence="8">
    <location>
        <begin position="30"/>
        <end position="81"/>
    </location>
</feature>
<dbReference type="Gene3D" id="1.10.10.60">
    <property type="entry name" value="Homeodomain-like"/>
    <property type="match status" value="2"/>
</dbReference>
<dbReference type="GO" id="GO:0000981">
    <property type="term" value="F:DNA-binding transcription factor activity, RNA polymerase II-specific"/>
    <property type="evidence" value="ECO:0007669"/>
    <property type="project" value="TreeGrafter"/>
</dbReference>
<feature type="domain" description="HTH myb-type" evidence="9">
    <location>
        <begin position="86"/>
        <end position="136"/>
    </location>
</feature>
<feature type="compositionally biased region" description="Low complexity" evidence="7">
    <location>
        <begin position="7"/>
        <end position="24"/>
    </location>
</feature>
<dbReference type="AlphaFoldDB" id="A0AAD4XZ46"/>
<dbReference type="PANTHER" id="PTHR45614">
    <property type="entry name" value="MYB PROTEIN-RELATED"/>
    <property type="match status" value="1"/>
</dbReference>
<feature type="domain" description="Myb-like" evidence="8">
    <location>
        <begin position="82"/>
        <end position="132"/>
    </location>
</feature>
<dbReference type="PROSITE" id="PS51294">
    <property type="entry name" value="HTH_MYB"/>
    <property type="match status" value="2"/>
</dbReference>
<feature type="domain" description="HTH myb-type" evidence="9">
    <location>
        <begin position="30"/>
        <end position="85"/>
    </location>
</feature>
<evidence type="ECO:0000259" key="8">
    <source>
        <dbReference type="PROSITE" id="PS50090"/>
    </source>
</evidence>
<dbReference type="EMBL" id="JAJJMB010000948">
    <property type="protein sequence ID" value="KAI3960383.1"/>
    <property type="molecule type" value="Genomic_DNA"/>
</dbReference>
<gene>
    <name evidence="10" type="ORF">MKW98_017107</name>
</gene>
<keyword evidence="4" id="KW-0238">DNA-binding</keyword>
<dbReference type="Pfam" id="PF13921">
    <property type="entry name" value="Myb_DNA-bind_6"/>
    <property type="match status" value="1"/>
</dbReference>
<evidence type="ECO:0000256" key="4">
    <source>
        <dbReference type="ARBA" id="ARBA00023125"/>
    </source>
</evidence>
<evidence type="ECO:0000256" key="3">
    <source>
        <dbReference type="ARBA" id="ARBA00023015"/>
    </source>
</evidence>
<evidence type="ECO:0000313" key="11">
    <source>
        <dbReference type="Proteomes" id="UP001202328"/>
    </source>
</evidence>
<dbReference type="GO" id="GO:0005634">
    <property type="term" value="C:nucleus"/>
    <property type="evidence" value="ECO:0007669"/>
    <property type="project" value="UniProtKB-SubCell"/>
</dbReference>
<protein>
    <submittedName>
        <fullName evidence="10">Uncharacterized protein</fullName>
    </submittedName>
</protein>
<comment type="caution">
    <text evidence="10">The sequence shown here is derived from an EMBL/GenBank/DDBJ whole genome shotgun (WGS) entry which is preliminary data.</text>
</comment>
<dbReference type="SUPFAM" id="SSF46689">
    <property type="entry name" value="Homeodomain-like"/>
    <property type="match status" value="1"/>
</dbReference>
<evidence type="ECO:0000259" key="9">
    <source>
        <dbReference type="PROSITE" id="PS51294"/>
    </source>
</evidence>
<evidence type="ECO:0000313" key="10">
    <source>
        <dbReference type="EMBL" id="KAI3960383.1"/>
    </source>
</evidence>
<dbReference type="CDD" id="cd00167">
    <property type="entry name" value="SANT"/>
    <property type="match status" value="2"/>
</dbReference>
<dbReference type="GO" id="GO:0000978">
    <property type="term" value="F:RNA polymerase II cis-regulatory region sequence-specific DNA binding"/>
    <property type="evidence" value="ECO:0007669"/>
    <property type="project" value="TreeGrafter"/>
</dbReference>
<evidence type="ECO:0000256" key="7">
    <source>
        <dbReference type="SAM" id="MobiDB-lite"/>
    </source>
</evidence>
<accession>A0AAD4XZ46</accession>
<evidence type="ECO:0000256" key="2">
    <source>
        <dbReference type="ARBA" id="ARBA00022737"/>
    </source>
</evidence>
<keyword evidence="3" id="KW-0805">Transcription regulation</keyword>
<dbReference type="InterPro" id="IPR050560">
    <property type="entry name" value="MYB_TF"/>
</dbReference>
<feature type="region of interest" description="Disordered" evidence="7">
    <location>
        <begin position="1"/>
        <end position="38"/>
    </location>
</feature>
<evidence type="ECO:0000256" key="5">
    <source>
        <dbReference type="ARBA" id="ARBA00023163"/>
    </source>
</evidence>
<keyword evidence="11" id="KW-1185">Reference proteome</keyword>
<dbReference type="InterPro" id="IPR017930">
    <property type="entry name" value="Myb_dom"/>
</dbReference>
<dbReference type="InterPro" id="IPR001005">
    <property type="entry name" value="SANT/Myb"/>
</dbReference>
<evidence type="ECO:0000256" key="1">
    <source>
        <dbReference type="ARBA" id="ARBA00004123"/>
    </source>
</evidence>
<keyword evidence="6" id="KW-0539">Nucleus</keyword>
<dbReference type="PROSITE" id="PS50090">
    <property type="entry name" value="MYB_LIKE"/>
    <property type="match status" value="2"/>
</dbReference>
<dbReference type="SMART" id="SM00717">
    <property type="entry name" value="SANT"/>
    <property type="match status" value="2"/>
</dbReference>
<evidence type="ECO:0000256" key="6">
    <source>
        <dbReference type="ARBA" id="ARBA00023242"/>
    </source>
</evidence>
<name>A0AAD4XZ46_9MAGN</name>
<sequence length="427" mass="47741">MEADTISSSLGGSSSTSRGNSNNNIDDLTNKSCPRGHWRPAEDEKLRQLVEQYGPQNWNSIAEKLQGRSGKSCRLRWFNQLDPRINRRPFSVEEEDRLLGAHRVHGNKWALISRLFPGRTDNAVKNHWHVIMARKQRERSKLLYGSKGSSSSSSINYYDKSNGFVGIYSSLRSSHSNDLYNCSNEFQYENSCSSRGMNIEFRERHKDIDSSDEHEALEIFWTGTSLSDKSVQPSWVFPAGPTGTVYSQQKHLMNRLGNGGGSSTVVVRDMFRSSTSSNACRIIERPSSSHGYGDRSLALHHYHHQCYNLSKYSSSSIYGPGYRSLGATITEPGNFVRMSSLVDAHPSGEFPTSNLGDGTGVRFGSNKKLTNKQDTVHLGDTRSYEYPRLSMSNQLQEQLGDPNDQSAIEQKEVPAFIDFLGVGVSLS</sequence>
<dbReference type="PANTHER" id="PTHR45614:SF221">
    <property type="entry name" value="MYB DOMAIN PROTEIN 110"/>
    <property type="match status" value="1"/>
</dbReference>
<reference evidence="10" key="1">
    <citation type="submission" date="2022-04" db="EMBL/GenBank/DDBJ databases">
        <title>A functionally conserved STORR gene fusion in Papaver species that diverged 16.8 million years ago.</title>
        <authorList>
            <person name="Catania T."/>
        </authorList>
    </citation>
    <scope>NUCLEOTIDE SEQUENCE</scope>
    <source>
        <strain evidence="10">S-188037</strain>
    </source>
</reference>
<dbReference type="InterPro" id="IPR009057">
    <property type="entry name" value="Homeodomain-like_sf"/>
</dbReference>
<keyword evidence="2" id="KW-0677">Repeat</keyword>
<proteinExistence type="predicted"/>
<comment type="subcellular location">
    <subcellularLocation>
        <location evidence="1">Nucleus</location>
    </subcellularLocation>
</comment>
<dbReference type="Proteomes" id="UP001202328">
    <property type="component" value="Unassembled WGS sequence"/>
</dbReference>